<keyword evidence="1 4" id="KW-0328">Glycosyltransferase</keyword>
<dbReference type="Pfam" id="PF13692">
    <property type="entry name" value="Glyco_trans_1_4"/>
    <property type="match status" value="1"/>
</dbReference>
<name>A0ABV8S3X1_9BURK</name>
<evidence type="ECO:0000256" key="2">
    <source>
        <dbReference type="ARBA" id="ARBA00022679"/>
    </source>
</evidence>
<dbReference type="RefSeq" id="WP_376814366.1">
    <property type="nucleotide sequence ID" value="NZ_JBHSDY010000011.1"/>
</dbReference>
<keyword evidence="2 4" id="KW-0808">Transferase</keyword>
<evidence type="ECO:0000256" key="1">
    <source>
        <dbReference type="ARBA" id="ARBA00022676"/>
    </source>
</evidence>
<gene>
    <name evidence="4" type="ORF">ACFO0J_17480</name>
</gene>
<evidence type="ECO:0000259" key="3">
    <source>
        <dbReference type="Pfam" id="PF13439"/>
    </source>
</evidence>
<dbReference type="GO" id="GO:0016757">
    <property type="term" value="F:glycosyltransferase activity"/>
    <property type="evidence" value="ECO:0007669"/>
    <property type="project" value="UniProtKB-KW"/>
</dbReference>
<keyword evidence="5" id="KW-1185">Reference proteome</keyword>
<dbReference type="EC" id="2.4.-.-" evidence="4"/>
<dbReference type="Pfam" id="PF13439">
    <property type="entry name" value="Glyco_transf_4"/>
    <property type="match status" value="1"/>
</dbReference>
<dbReference type="PANTHER" id="PTHR12526">
    <property type="entry name" value="GLYCOSYLTRANSFERASE"/>
    <property type="match status" value="1"/>
</dbReference>
<proteinExistence type="predicted"/>
<protein>
    <submittedName>
        <fullName evidence="4">Glycosyltransferase</fullName>
        <ecNumber evidence="4">2.4.-.-</ecNumber>
    </submittedName>
</protein>
<dbReference type="Proteomes" id="UP001595756">
    <property type="component" value="Unassembled WGS sequence"/>
</dbReference>
<organism evidence="4 5">
    <name type="scientific">Castellaniella hirudinis</name>
    <dbReference type="NCBI Taxonomy" id="1144617"/>
    <lineage>
        <taxon>Bacteria</taxon>
        <taxon>Pseudomonadati</taxon>
        <taxon>Pseudomonadota</taxon>
        <taxon>Betaproteobacteria</taxon>
        <taxon>Burkholderiales</taxon>
        <taxon>Alcaligenaceae</taxon>
        <taxon>Castellaniella</taxon>
    </lineage>
</organism>
<feature type="domain" description="Glycosyltransferase subfamily 4-like N-terminal" evidence="3">
    <location>
        <begin position="14"/>
        <end position="167"/>
    </location>
</feature>
<sequence length="370" mass="40514">MKILYTNFHPFNGGGHTTYVTNLARSFQGEHQVTVATPATSRLHEQVQRIPGVRVWNTSFRTRITPMLGEVLALRALLRQERFDLVHVNGSSDHRQAMLARLGLRRPPRIVWTKHNTMPVGSLGNRLRAWAGTDGAIGVCDYVCRQLMDSSYGAGLAQTIRLGVDTDWFCPQSDSARARARRELLGELSDDVLVLGSVGGTDREKGWLTLVQALARVPIDQRRRFRVLVAGDPPRGTLPQEVEALGMSAYTVFPGLVDDPRRILAASDVGFVLSFQEAGSYAACESLSMGLPTLVSDAGGLPELVRNGVDGWVVPAGDVETLRRWLMAQLAAPANPAMAGAARERALALFSLPELSRQTMAFYQRVCARA</sequence>
<evidence type="ECO:0000313" key="4">
    <source>
        <dbReference type="EMBL" id="MFC4299837.1"/>
    </source>
</evidence>
<dbReference type="EMBL" id="JBHSDY010000011">
    <property type="protein sequence ID" value="MFC4299837.1"/>
    <property type="molecule type" value="Genomic_DNA"/>
</dbReference>
<comment type="caution">
    <text evidence="4">The sequence shown here is derived from an EMBL/GenBank/DDBJ whole genome shotgun (WGS) entry which is preliminary data.</text>
</comment>
<evidence type="ECO:0000313" key="5">
    <source>
        <dbReference type="Proteomes" id="UP001595756"/>
    </source>
</evidence>
<dbReference type="Gene3D" id="3.40.50.2000">
    <property type="entry name" value="Glycogen Phosphorylase B"/>
    <property type="match status" value="2"/>
</dbReference>
<dbReference type="InterPro" id="IPR028098">
    <property type="entry name" value="Glyco_trans_4-like_N"/>
</dbReference>
<reference evidence="5" key="1">
    <citation type="journal article" date="2019" name="Int. J. Syst. Evol. Microbiol.">
        <title>The Global Catalogue of Microorganisms (GCM) 10K type strain sequencing project: providing services to taxonomists for standard genome sequencing and annotation.</title>
        <authorList>
            <consortium name="The Broad Institute Genomics Platform"/>
            <consortium name="The Broad Institute Genome Sequencing Center for Infectious Disease"/>
            <person name="Wu L."/>
            <person name="Ma J."/>
        </authorList>
    </citation>
    <scope>NUCLEOTIDE SEQUENCE [LARGE SCALE GENOMIC DNA]</scope>
    <source>
        <strain evidence="5">CGMCC 1.19029</strain>
    </source>
</reference>
<dbReference type="SUPFAM" id="SSF53756">
    <property type="entry name" value="UDP-Glycosyltransferase/glycogen phosphorylase"/>
    <property type="match status" value="1"/>
</dbReference>
<dbReference type="PANTHER" id="PTHR12526:SF510">
    <property type="entry name" value="D-INOSITOL 3-PHOSPHATE GLYCOSYLTRANSFERASE"/>
    <property type="match status" value="1"/>
</dbReference>
<accession>A0ABV8S3X1</accession>